<sequence>MKLLGGSAKGDRHGCRGIRLATRNLLGNNLHAIRGSSVARAAWMARRDTRLAITDGAQLAHDLDGLRVAQGRLGQKMVEQRQTACNGSLRRIVEQRRAEIDAIDGVQWWRDIATKPRS</sequence>
<dbReference type="Gramene" id="MELO3C020461.2.1">
    <property type="protein sequence ID" value="MELO3C020461.2.1"/>
    <property type="gene ID" value="MELO3C020461.2"/>
</dbReference>
<proteinExistence type="predicted"/>
<dbReference type="AlphaFoldDB" id="A0A9I9DLJ4"/>
<accession>A0A9I9DLJ4</accession>
<organism evidence="1">
    <name type="scientific">Cucumis melo</name>
    <name type="common">Muskmelon</name>
    <dbReference type="NCBI Taxonomy" id="3656"/>
    <lineage>
        <taxon>Eukaryota</taxon>
        <taxon>Viridiplantae</taxon>
        <taxon>Streptophyta</taxon>
        <taxon>Embryophyta</taxon>
        <taxon>Tracheophyta</taxon>
        <taxon>Spermatophyta</taxon>
        <taxon>Magnoliopsida</taxon>
        <taxon>eudicotyledons</taxon>
        <taxon>Gunneridae</taxon>
        <taxon>Pentapetalae</taxon>
        <taxon>rosids</taxon>
        <taxon>fabids</taxon>
        <taxon>Cucurbitales</taxon>
        <taxon>Cucurbitaceae</taxon>
        <taxon>Benincaseae</taxon>
        <taxon>Cucumis</taxon>
    </lineage>
</organism>
<name>A0A9I9DLJ4_CUCME</name>
<evidence type="ECO:0000313" key="1">
    <source>
        <dbReference type="EnsemblPlants" id="MELO3C020461.2.1"/>
    </source>
</evidence>
<reference evidence="1" key="1">
    <citation type="submission" date="2023-03" db="UniProtKB">
        <authorList>
            <consortium name="EnsemblPlants"/>
        </authorList>
    </citation>
    <scope>IDENTIFICATION</scope>
</reference>
<dbReference type="EnsemblPlants" id="MELO3C020461.2.1">
    <property type="protein sequence ID" value="MELO3C020461.2.1"/>
    <property type="gene ID" value="MELO3C020461.2"/>
</dbReference>
<protein>
    <submittedName>
        <fullName evidence="1">Uncharacterized protein</fullName>
    </submittedName>
</protein>